<evidence type="ECO:0000313" key="5">
    <source>
        <dbReference type="EMBL" id="KAF4509350.1"/>
    </source>
</evidence>
<feature type="binding site" evidence="3">
    <location>
        <position position="193"/>
    </location>
    <ligand>
        <name>dimethylallyl diphosphate</name>
        <dbReference type="ChEBI" id="CHEBI:57623"/>
    </ligand>
</feature>
<keyword evidence="2" id="KW-0808">Transferase</keyword>
<gene>
    <name evidence="5" type="ORF">G6O67_003528</name>
</gene>
<dbReference type="Pfam" id="PF11991">
    <property type="entry name" value="Trp_DMAT"/>
    <property type="match status" value="1"/>
</dbReference>
<dbReference type="GO" id="GO:0009820">
    <property type="term" value="P:alkaloid metabolic process"/>
    <property type="evidence" value="ECO:0007669"/>
    <property type="project" value="InterPro"/>
</dbReference>
<evidence type="ECO:0000256" key="2">
    <source>
        <dbReference type="ARBA" id="ARBA00022679"/>
    </source>
</evidence>
<comment type="caution">
    <text evidence="5">The sequence shown here is derived from an EMBL/GenBank/DDBJ whole genome shotgun (WGS) entry which is preliminary data.</text>
</comment>
<dbReference type="InterPro" id="IPR033964">
    <property type="entry name" value="ABBA"/>
</dbReference>
<feature type="binding site" evidence="3">
    <location>
        <position position="413"/>
    </location>
    <ligand>
        <name>dimethylallyl diphosphate</name>
        <dbReference type="ChEBI" id="CHEBI:57623"/>
    </ligand>
</feature>
<dbReference type="EMBL" id="JAAVMX010000004">
    <property type="protein sequence ID" value="KAF4509350.1"/>
    <property type="molecule type" value="Genomic_DNA"/>
</dbReference>
<keyword evidence="6" id="KW-1185">Reference proteome</keyword>
<feature type="binding site" evidence="3">
    <location>
        <position position="93"/>
    </location>
    <ligand>
        <name>L-tryptophan</name>
        <dbReference type="ChEBI" id="CHEBI:57912"/>
    </ligand>
</feature>
<sequence length="429" mass="47431">MAPSAVANGVPSSEATATKTTTTERPLSPRHRWWWDRIAPLLESNLRSAKDFSAEDMADHMRIIRDVAIPTLGPPTPEAAVRPLLTSDGSPFESSWNFQTGSDGVVRYTFEPLGDMAGTPEDPFAGQIIPTLSPILAKAAPDTDMRWFDQIVEAWVVTPDEAALARKKMPAHVERIPQIFVAFDMKGPERLLKAYFFPMLKHFAHDIPTETLELDMIRSLKPSGDRFVAGAEKVMAYLAARAEPCPVEMMAIDCVDPAKARIKVYARAQANSMAELRDGMTLGGTQTDEATLRGVETAAKIWHLLLDERDGMADGQSKAPHNPRTLHKGICYVFELRADQERIEVKAQIPIFQTSASDDKTVKNVVESLRILGWDKAADKFKKGAKESAHCLDYTKHGGLSYLSFSYNEKGPYLSCYFSPLCLEGGNTS</sequence>
<dbReference type="InterPro" id="IPR017795">
    <property type="entry name" value="ABBA_NscD-like"/>
</dbReference>
<feature type="binding site" evidence="3">
    <location>
        <position position="265"/>
    </location>
    <ligand>
        <name>dimethylallyl diphosphate</name>
        <dbReference type="ChEBI" id="CHEBI:57623"/>
    </ligand>
</feature>
<dbReference type="SFLD" id="SFLDG01162">
    <property type="entry name" value="I"/>
    <property type="match status" value="1"/>
</dbReference>
<dbReference type="SFLD" id="SFLDS00036">
    <property type="entry name" value="Aromatic_Prenyltransferase"/>
    <property type="match status" value="1"/>
</dbReference>
<dbReference type="Proteomes" id="UP000557566">
    <property type="component" value="Unassembled WGS sequence"/>
</dbReference>
<dbReference type="PIRSF" id="PIRSF000509">
    <property type="entry name" value="Trp_DMAT"/>
    <property type="match status" value="1"/>
</dbReference>
<organism evidence="5 6">
    <name type="scientific">Ophiocordyceps sinensis</name>
    <dbReference type="NCBI Taxonomy" id="72228"/>
    <lineage>
        <taxon>Eukaryota</taxon>
        <taxon>Fungi</taxon>
        <taxon>Dikarya</taxon>
        <taxon>Ascomycota</taxon>
        <taxon>Pezizomycotina</taxon>
        <taxon>Sordariomycetes</taxon>
        <taxon>Hypocreomycetidae</taxon>
        <taxon>Hypocreales</taxon>
        <taxon>Ophiocordycipitaceae</taxon>
        <taxon>Ophiocordyceps</taxon>
    </lineage>
</organism>
<evidence type="ECO:0000313" key="6">
    <source>
        <dbReference type="Proteomes" id="UP000557566"/>
    </source>
</evidence>
<feature type="binding site" evidence="3">
    <location>
        <position position="107"/>
    </location>
    <ligand>
        <name>dimethylallyl diphosphate</name>
        <dbReference type="ChEBI" id="CHEBI:57623"/>
    </ligand>
</feature>
<dbReference type="CDD" id="cd13929">
    <property type="entry name" value="PT-DMATS_CymD"/>
    <property type="match status" value="1"/>
</dbReference>
<dbReference type="NCBIfam" id="TIGR03429">
    <property type="entry name" value="arom_pren_DMATS"/>
    <property type="match status" value="1"/>
</dbReference>
<dbReference type="GO" id="GO:0016765">
    <property type="term" value="F:transferase activity, transferring alkyl or aryl (other than methyl) groups"/>
    <property type="evidence" value="ECO:0007669"/>
    <property type="project" value="InterPro"/>
</dbReference>
<reference evidence="5 6" key="1">
    <citation type="journal article" date="2020" name="Genome Biol. Evol.">
        <title>A new high-quality draft genome assembly of the Chinese cordyceps Ophiocordyceps sinensis.</title>
        <authorList>
            <person name="Shu R."/>
            <person name="Zhang J."/>
            <person name="Meng Q."/>
            <person name="Zhang H."/>
            <person name="Zhou G."/>
            <person name="Li M."/>
            <person name="Wu P."/>
            <person name="Zhao Y."/>
            <person name="Chen C."/>
            <person name="Qin Q."/>
        </authorList>
    </citation>
    <scope>NUCLEOTIDE SEQUENCE [LARGE SCALE GENOMIC DNA]</scope>
    <source>
        <strain evidence="5 6">IOZ07</strain>
    </source>
</reference>
<dbReference type="OrthoDB" id="5392033at2759"/>
<feature type="binding site" evidence="3">
    <location>
        <position position="263"/>
    </location>
    <ligand>
        <name>dimethylallyl diphosphate</name>
        <dbReference type="ChEBI" id="CHEBI:57623"/>
    </ligand>
</feature>
<feature type="binding site" evidence="3">
    <location>
        <position position="417"/>
    </location>
    <ligand>
        <name>dimethylallyl diphosphate</name>
        <dbReference type="ChEBI" id="CHEBI:57623"/>
    </ligand>
</feature>
<evidence type="ECO:0000256" key="1">
    <source>
        <dbReference type="ARBA" id="ARBA00010209"/>
    </source>
</evidence>
<feature type="binding site" evidence="3">
    <location>
        <position position="261"/>
    </location>
    <ligand>
        <name>dimethylallyl diphosphate</name>
        <dbReference type="ChEBI" id="CHEBI:57623"/>
    </ligand>
</feature>
<feature type="region of interest" description="Disordered" evidence="4">
    <location>
        <begin position="1"/>
        <end position="26"/>
    </location>
</feature>
<proteinExistence type="inferred from homology"/>
<feature type="binding site" evidence="3">
    <location>
        <position position="195"/>
    </location>
    <ligand>
        <name>dimethylallyl diphosphate</name>
        <dbReference type="ChEBI" id="CHEBI:57623"/>
    </ligand>
</feature>
<dbReference type="AlphaFoldDB" id="A0A8H4PRW5"/>
<comment type="similarity">
    <text evidence="1">Belongs to the tryptophan dimethylallyltransferase family.</text>
</comment>
<dbReference type="PANTHER" id="PTHR40627">
    <property type="entry name" value="INDOLE PRENYLTRANSFERASE TDIB-RELATED"/>
    <property type="match status" value="1"/>
</dbReference>
<evidence type="ECO:0000256" key="3">
    <source>
        <dbReference type="PIRSR" id="PIRSR000509-1"/>
    </source>
</evidence>
<protein>
    <recommendedName>
        <fullName evidence="7">Aromatic prenyltransferase</fullName>
    </recommendedName>
</protein>
<evidence type="ECO:0008006" key="7">
    <source>
        <dbReference type="Google" id="ProtNLM"/>
    </source>
</evidence>
<dbReference type="PANTHER" id="PTHR40627:SF5">
    <property type="entry name" value="INDOLE PRENYLTRANSFERASE TDIB"/>
    <property type="match status" value="1"/>
</dbReference>
<accession>A0A8H4PRW5</accession>
<name>A0A8H4PRW5_9HYPO</name>
<evidence type="ECO:0000256" key="4">
    <source>
        <dbReference type="SAM" id="MobiDB-lite"/>
    </source>
</evidence>
<dbReference type="InterPro" id="IPR012148">
    <property type="entry name" value="ABBA_DMATS-like"/>
</dbReference>